<accession>A0ABV3R6T4</accession>
<name>A0ABV3R6T4_9SPHN</name>
<dbReference type="EMBL" id="JBFNXR010000015">
    <property type="protein sequence ID" value="MEW9853806.1"/>
    <property type="molecule type" value="Genomic_DNA"/>
</dbReference>
<evidence type="ECO:0000259" key="1">
    <source>
        <dbReference type="Pfam" id="PF08878"/>
    </source>
</evidence>
<evidence type="ECO:0000313" key="2">
    <source>
        <dbReference type="EMBL" id="MEW9853806.1"/>
    </source>
</evidence>
<protein>
    <submittedName>
        <fullName evidence="2">Hachiman antiphage defense system protein HamA</fullName>
    </submittedName>
</protein>
<dbReference type="Proteomes" id="UP001556118">
    <property type="component" value="Unassembled WGS sequence"/>
</dbReference>
<sequence length="259" mass="28657">MPLYWDWCVCAEEVTGRKRLWLLTEKAGGREQIWALLLETVRTHYDHLDRIAADAARLGYEKAAEILRTRMPTDERARSGDFGEILASELAEDTLGFRIPVKRLRFKDGRNMALRGDDFIGVVVAEGSQLRLLKGESKSRQELAKPAITEGREALNRDDGRCTPESLLFVADRLLDSNDPADQALGRALRDEIGQKSLPPGRIDHMLFTLSGNAPPPSLKADLDGAGSDRSQYSVNLCVPDHGEFIGTVFVEAAKLGNA</sequence>
<evidence type="ECO:0000313" key="3">
    <source>
        <dbReference type="Proteomes" id="UP001556118"/>
    </source>
</evidence>
<proteinExistence type="predicted"/>
<keyword evidence="3" id="KW-1185">Reference proteome</keyword>
<dbReference type="RefSeq" id="WP_367768130.1">
    <property type="nucleotide sequence ID" value="NZ_JBFNXR010000015.1"/>
</dbReference>
<gene>
    <name evidence="2" type="ORF">ABUH87_01200</name>
</gene>
<comment type="caution">
    <text evidence="2">The sequence shown here is derived from an EMBL/GenBank/DDBJ whole genome shotgun (WGS) entry which is preliminary data.</text>
</comment>
<dbReference type="Pfam" id="PF08878">
    <property type="entry name" value="HamA"/>
    <property type="match status" value="1"/>
</dbReference>
<organism evidence="2 3">
    <name type="scientific">Novosphingobium rhizovicinum</name>
    <dbReference type="NCBI Taxonomy" id="3228928"/>
    <lineage>
        <taxon>Bacteria</taxon>
        <taxon>Pseudomonadati</taxon>
        <taxon>Pseudomonadota</taxon>
        <taxon>Alphaproteobacteria</taxon>
        <taxon>Sphingomonadales</taxon>
        <taxon>Sphingomonadaceae</taxon>
        <taxon>Novosphingobium</taxon>
    </lineage>
</organism>
<feature type="domain" description="Anti-bacteriophage protein A/HamA C-terminal" evidence="1">
    <location>
        <begin position="19"/>
        <end position="250"/>
    </location>
</feature>
<reference evidence="2 3" key="1">
    <citation type="submission" date="2024-06" db="EMBL/GenBank/DDBJ databases">
        <title>Novosphingobium rhizovicinus M1R2S20.</title>
        <authorList>
            <person name="Sun J.-Q."/>
        </authorList>
    </citation>
    <scope>NUCLEOTIDE SEQUENCE [LARGE SCALE GENOMIC DNA]</scope>
    <source>
        <strain evidence="2 3">M1R2S20</strain>
    </source>
</reference>
<dbReference type="InterPro" id="IPR014976">
    <property type="entry name" value="AbpA_HamA_C"/>
</dbReference>